<evidence type="ECO:0000256" key="6">
    <source>
        <dbReference type="ARBA" id="ARBA00023160"/>
    </source>
</evidence>
<organism evidence="8 9">
    <name type="scientific">Parafrankia colletiae</name>
    <dbReference type="NCBI Taxonomy" id="573497"/>
    <lineage>
        <taxon>Bacteria</taxon>
        <taxon>Bacillati</taxon>
        <taxon>Actinomycetota</taxon>
        <taxon>Actinomycetes</taxon>
        <taxon>Frankiales</taxon>
        <taxon>Frankiaceae</taxon>
        <taxon>Parafrankia</taxon>
    </lineage>
</organism>
<proteinExistence type="predicted"/>
<comment type="caution">
    <text evidence="8">The sequence shown here is derived from an EMBL/GenBank/DDBJ whole genome shotgun (WGS) entry which is preliminary data.</text>
</comment>
<evidence type="ECO:0000256" key="4">
    <source>
        <dbReference type="ARBA" id="ARBA00022832"/>
    </source>
</evidence>
<dbReference type="PROSITE" id="PS00012">
    <property type="entry name" value="PHOSPHOPANTETHEINE"/>
    <property type="match status" value="1"/>
</dbReference>
<dbReference type="EMBL" id="MBLM01000134">
    <property type="protein sequence ID" value="OHV33145.1"/>
    <property type="molecule type" value="Genomic_DNA"/>
</dbReference>
<sequence>MYDQIKHLLVSAFHVDVAEVAPEASLEDLGLDSLDIVELAWALETELRVRITDDELAELQQVSAIVQLAQERAANVV</sequence>
<gene>
    <name evidence="8" type="ORF">CC117_23490</name>
</gene>
<dbReference type="PANTHER" id="PTHR20863:SF76">
    <property type="entry name" value="CARRIER DOMAIN-CONTAINING PROTEIN"/>
    <property type="match status" value="1"/>
</dbReference>
<dbReference type="GO" id="GO:0000035">
    <property type="term" value="F:acyl binding"/>
    <property type="evidence" value="ECO:0007669"/>
    <property type="project" value="TreeGrafter"/>
</dbReference>
<evidence type="ECO:0000313" key="8">
    <source>
        <dbReference type="EMBL" id="OHV33145.1"/>
    </source>
</evidence>
<dbReference type="GO" id="GO:0005829">
    <property type="term" value="C:cytosol"/>
    <property type="evidence" value="ECO:0007669"/>
    <property type="project" value="TreeGrafter"/>
</dbReference>
<keyword evidence="9" id="KW-1185">Reference proteome</keyword>
<keyword evidence="6" id="KW-0275">Fatty acid biosynthesis</keyword>
<dbReference type="GO" id="GO:0009245">
    <property type="term" value="P:lipid A biosynthetic process"/>
    <property type="evidence" value="ECO:0007669"/>
    <property type="project" value="TreeGrafter"/>
</dbReference>
<dbReference type="SUPFAM" id="SSF47336">
    <property type="entry name" value="ACP-like"/>
    <property type="match status" value="1"/>
</dbReference>
<dbReference type="Gene3D" id="1.10.1200.10">
    <property type="entry name" value="ACP-like"/>
    <property type="match status" value="1"/>
</dbReference>
<dbReference type="InterPro" id="IPR009081">
    <property type="entry name" value="PP-bd_ACP"/>
</dbReference>
<evidence type="ECO:0000256" key="3">
    <source>
        <dbReference type="ARBA" id="ARBA00022553"/>
    </source>
</evidence>
<keyword evidence="4" id="KW-0276">Fatty acid metabolism</keyword>
<protein>
    <submittedName>
        <fullName evidence="8">Acyl carrier protein</fullName>
    </submittedName>
</protein>
<accession>A0A1S1QIS2</accession>
<dbReference type="PROSITE" id="PS50075">
    <property type="entry name" value="CARRIER"/>
    <property type="match status" value="1"/>
</dbReference>
<keyword evidence="3" id="KW-0597">Phosphoprotein</keyword>
<dbReference type="Pfam" id="PF00550">
    <property type="entry name" value="PP-binding"/>
    <property type="match status" value="1"/>
</dbReference>
<keyword evidence="2" id="KW-0444">Lipid biosynthesis</keyword>
<evidence type="ECO:0000313" key="9">
    <source>
        <dbReference type="Proteomes" id="UP000179627"/>
    </source>
</evidence>
<feature type="domain" description="Carrier" evidence="7">
    <location>
        <begin position="1"/>
        <end position="73"/>
    </location>
</feature>
<reference evidence="9" key="1">
    <citation type="submission" date="2016-07" db="EMBL/GenBank/DDBJ databases">
        <title>Sequence Frankia sp. strain CcI1.17.</title>
        <authorList>
            <person name="Ghodhbane-Gtari F."/>
            <person name="Swanson E."/>
            <person name="Gueddou A."/>
            <person name="Morris K."/>
            <person name="Hezbri K."/>
            <person name="Ktari A."/>
            <person name="Nouioui I."/>
            <person name="Abebe-Akele F."/>
            <person name="Simpson S."/>
            <person name="Thomas K."/>
            <person name="Gtari M."/>
            <person name="Tisa L.S."/>
            <person name="Hurst S."/>
        </authorList>
    </citation>
    <scope>NUCLEOTIDE SEQUENCE [LARGE SCALE GENOMIC DNA]</scope>
    <source>
        <strain evidence="9">Cc1.17</strain>
    </source>
</reference>
<dbReference type="OrthoDB" id="5523836at2"/>
<dbReference type="AlphaFoldDB" id="A0A1S1QIS2"/>
<dbReference type="GO" id="GO:0016020">
    <property type="term" value="C:membrane"/>
    <property type="evidence" value="ECO:0007669"/>
    <property type="project" value="GOC"/>
</dbReference>
<dbReference type="InterPro" id="IPR003231">
    <property type="entry name" value="ACP"/>
</dbReference>
<dbReference type="Proteomes" id="UP000179627">
    <property type="component" value="Unassembled WGS sequence"/>
</dbReference>
<evidence type="ECO:0000256" key="1">
    <source>
        <dbReference type="ARBA" id="ARBA00022450"/>
    </source>
</evidence>
<evidence type="ECO:0000259" key="7">
    <source>
        <dbReference type="PROSITE" id="PS50075"/>
    </source>
</evidence>
<evidence type="ECO:0000256" key="2">
    <source>
        <dbReference type="ARBA" id="ARBA00022516"/>
    </source>
</evidence>
<dbReference type="RefSeq" id="WP_071087294.1">
    <property type="nucleotide sequence ID" value="NZ_MBLM01000134.1"/>
</dbReference>
<dbReference type="InterPro" id="IPR036736">
    <property type="entry name" value="ACP-like_sf"/>
</dbReference>
<dbReference type="GO" id="GO:0000036">
    <property type="term" value="F:acyl carrier activity"/>
    <property type="evidence" value="ECO:0007669"/>
    <property type="project" value="TreeGrafter"/>
</dbReference>
<keyword evidence="1" id="KW-0596">Phosphopantetheine</keyword>
<dbReference type="PANTHER" id="PTHR20863">
    <property type="entry name" value="ACYL CARRIER PROTEIN"/>
    <property type="match status" value="1"/>
</dbReference>
<dbReference type="InterPro" id="IPR006162">
    <property type="entry name" value="Ppantetheine_attach_site"/>
</dbReference>
<name>A0A1S1QIS2_9ACTN</name>
<evidence type="ECO:0000256" key="5">
    <source>
        <dbReference type="ARBA" id="ARBA00023098"/>
    </source>
</evidence>
<keyword evidence="5" id="KW-0443">Lipid metabolism</keyword>